<feature type="compositionally biased region" description="Polar residues" evidence="1">
    <location>
        <begin position="141"/>
        <end position="160"/>
    </location>
</feature>
<name>A0A9Q1QLS0_9CARY</name>
<reference evidence="2" key="1">
    <citation type="submission" date="2022-04" db="EMBL/GenBank/DDBJ databases">
        <title>Carnegiea gigantea Genome sequencing and assembly v2.</title>
        <authorList>
            <person name="Copetti D."/>
            <person name="Sanderson M.J."/>
            <person name="Burquez A."/>
            <person name="Wojciechowski M.F."/>
        </authorList>
    </citation>
    <scope>NUCLEOTIDE SEQUENCE</scope>
    <source>
        <strain evidence="2">SGP5-SGP5p</strain>
        <tissue evidence="2">Aerial part</tissue>
    </source>
</reference>
<organism evidence="2 3">
    <name type="scientific">Carnegiea gigantea</name>
    <dbReference type="NCBI Taxonomy" id="171969"/>
    <lineage>
        <taxon>Eukaryota</taxon>
        <taxon>Viridiplantae</taxon>
        <taxon>Streptophyta</taxon>
        <taxon>Embryophyta</taxon>
        <taxon>Tracheophyta</taxon>
        <taxon>Spermatophyta</taxon>
        <taxon>Magnoliopsida</taxon>
        <taxon>eudicotyledons</taxon>
        <taxon>Gunneridae</taxon>
        <taxon>Pentapetalae</taxon>
        <taxon>Caryophyllales</taxon>
        <taxon>Cactineae</taxon>
        <taxon>Cactaceae</taxon>
        <taxon>Cactoideae</taxon>
        <taxon>Echinocereeae</taxon>
        <taxon>Carnegiea</taxon>
    </lineage>
</organism>
<proteinExistence type="predicted"/>
<dbReference type="Proteomes" id="UP001153076">
    <property type="component" value="Unassembled WGS sequence"/>
</dbReference>
<dbReference type="AlphaFoldDB" id="A0A9Q1QLS0"/>
<accession>A0A9Q1QLS0</accession>
<evidence type="ECO:0000256" key="1">
    <source>
        <dbReference type="SAM" id="MobiDB-lite"/>
    </source>
</evidence>
<sequence>MKPDYQRGRGGRTTSSCGSGSGRQAAYAIAGRGIVEQSVSLGNAAEDSGSTVSPDLMSDQMQKLLSRIEPTRTGNKKSLGNNEWVLDTSNSRHMTVLSPAEEISPLASGEPEPHLGPHLEVPSLAQFVLAAEEASIKGSPIESSRSTAETVHATRGSTFWASRPDVATTPDTREDPSGAARMMH</sequence>
<evidence type="ECO:0000313" key="3">
    <source>
        <dbReference type="Proteomes" id="UP001153076"/>
    </source>
</evidence>
<protein>
    <submittedName>
        <fullName evidence="2">Uncharacterized protein</fullName>
    </submittedName>
</protein>
<gene>
    <name evidence="2" type="ORF">Cgig2_033566</name>
</gene>
<comment type="caution">
    <text evidence="2">The sequence shown here is derived from an EMBL/GenBank/DDBJ whole genome shotgun (WGS) entry which is preliminary data.</text>
</comment>
<evidence type="ECO:0000313" key="2">
    <source>
        <dbReference type="EMBL" id="KAJ8446997.1"/>
    </source>
</evidence>
<keyword evidence="3" id="KW-1185">Reference proteome</keyword>
<feature type="region of interest" description="Disordered" evidence="1">
    <location>
        <begin position="1"/>
        <end position="23"/>
    </location>
</feature>
<dbReference type="EMBL" id="JAKOGI010000043">
    <property type="protein sequence ID" value="KAJ8446997.1"/>
    <property type="molecule type" value="Genomic_DNA"/>
</dbReference>
<feature type="region of interest" description="Disordered" evidence="1">
    <location>
        <begin position="137"/>
        <end position="184"/>
    </location>
</feature>